<dbReference type="RefSeq" id="WP_093978235.1">
    <property type="nucleotide sequence ID" value="NZ_CP022515.1"/>
</dbReference>
<reference evidence="5 6" key="1">
    <citation type="submission" date="2017-07" db="EMBL/GenBank/DDBJ databases">
        <title>Genome Sequence of Arenibacter algicola Strain SMS7 Isolated from a culture of the Diatom Skeletonema marinoi.</title>
        <authorList>
            <person name="Topel M."/>
            <person name="Pinder M.I.M."/>
            <person name="Johansson O.N."/>
            <person name="Kourtchenko O."/>
            <person name="Godhe A."/>
            <person name="Clarke A.K."/>
        </authorList>
    </citation>
    <scope>NUCLEOTIDE SEQUENCE [LARGE SCALE GENOMIC DNA]</scope>
    <source>
        <strain evidence="5 6">SMS7</strain>
    </source>
</reference>
<dbReference type="InterPro" id="IPR011040">
    <property type="entry name" value="Sialidase"/>
</dbReference>
<dbReference type="Gene3D" id="2.120.10.10">
    <property type="match status" value="1"/>
</dbReference>
<gene>
    <name evidence="5" type="ORF">AREALGSMS7_02035</name>
</gene>
<evidence type="ECO:0000256" key="2">
    <source>
        <dbReference type="ARBA" id="ARBA00009348"/>
    </source>
</evidence>
<feature type="domain" description="Sialidase" evidence="4">
    <location>
        <begin position="77"/>
        <end position="340"/>
    </location>
</feature>
<proteinExistence type="inferred from homology"/>
<evidence type="ECO:0000256" key="1">
    <source>
        <dbReference type="ARBA" id="ARBA00000427"/>
    </source>
</evidence>
<dbReference type="CDD" id="cd15482">
    <property type="entry name" value="Sialidase_non-viral"/>
    <property type="match status" value="1"/>
</dbReference>
<evidence type="ECO:0000313" key="6">
    <source>
        <dbReference type="Proteomes" id="UP000204551"/>
    </source>
</evidence>
<dbReference type="KEGG" id="aalg:AREALGSMS7_02035"/>
<organism evidence="5 6">
    <name type="scientific">Arenibacter algicola</name>
    <dbReference type="NCBI Taxonomy" id="616991"/>
    <lineage>
        <taxon>Bacteria</taxon>
        <taxon>Pseudomonadati</taxon>
        <taxon>Bacteroidota</taxon>
        <taxon>Flavobacteriia</taxon>
        <taxon>Flavobacteriales</taxon>
        <taxon>Flavobacteriaceae</taxon>
        <taxon>Arenibacter</taxon>
    </lineage>
</organism>
<dbReference type="PANTHER" id="PTHR10628">
    <property type="entry name" value="SIALIDASE"/>
    <property type="match status" value="1"/>
</dbReference>
<dbReference type="GO" id="GO:0004308">
    <property type="term" value="F:exo-alpha-sialidase activity"/>
    <property type="evidence" value="ECO:0007669"/>
    <property type="project" value="UniProtKB-EC"/>
</dbReference>
<dbReference type="PANTHER" id="PTHR10628:SF30">
    <property type="entry name" value="EXO-ALPHA-SIALIDASE"/>
    <property type="match status" value="1"/>
</dbReference>
<evidence type="ECO:0000256" key="3">
    <source>
        <dbReference type="ARBA" id="ARBA00012733"/>
    </source>
</evidence>
<dbReference type="Pfam" id="PF13088">
    <property type="entry name" value="BNR_2"/>
    <property type="match status" value="1"/>
</dbReference>
<protein>
    <recommendedName>
        <fullName evidence="3">exo-alpha-sialidase</fullName>
        <ecNumber evidence="3">3.2.1.18</ecNumber>
    </recommendedName>
</protein>
<comment type="similarity">
    <text evidence="2">Belongs to the glycosyl hydrolase 33 family.</text>
</comment>
<dbReference type="SUPFAM" id="SSF50939">
    <property type="entry name" value="Sialidases"/>
    <property type="match status" value="1"/>
</dbReference>
<dbReference type="Proteomes" id="UP000204551">
    <property type="component" value="Chromosome"/>
</dbReference>
<evidence type="ECO:0000313" key="5">
    <source>
        <dbReference type="EMBL" id="ASO05493.1"/>
    </source>
</evidence>
<sequence length="376" mass="42722">MKNTFLALLLVTYNVTAQQESFEIADGVISHQDLFNTTMNQDVSCYRIPALTTAPNGDLIAAIDERVPSCGDLKWSKDINIVIRRSSDNGKTWSAIEKIVDFPLGKSASDPSMIVDAITNEIFLFYNYMDLDKEKDVYYLHMVKSADNGKTWSQPEDITPQIAKKEWHTDFKFITSGRGIQTRSGTLLHCMVNLNSGLHVFGSKDHGKSWFFIDTPVSPADESKIIELANGDWMINARANKEGKRYVHISSDEGKSWVTQPEPALIDPGCNASIVRYTTIEDGYRKNRLLFSNAKSEKDRVNMTVRISYDEGKTWSEGKTIYKGESAYSSMTIMENGDIGLFFEQDDYQKNTFVSFSLKWLTDGKDRYRKPRPRKN</sequence>
<comment type="catalytic activity">
    <reaction evidence="1">
        <text>Hydrolysis of alpha-(2-&gt;3)-, alpha-(2-&gt;6)-, alpha-(2-&gt;8)- glycosidic linkages of terminal sialic acid residues in oligosaccharides, glycoproteins, glycolipids, colominic acid and synthetic substrates.</text>
        <dbReference type="EC" id="3.2.1.18"/>
    </reaction>
</comment>
<keyword evidence="5" id="KW-0378">Hydrolase</keyword>
<dbReference type="GO" id="GO:0009313">
    <property type="term" value="P:oligosaccharide catabolic process"/>
    <property type="evidence" value="ECO:0007669"/>
    <property type="project" value="TreeGrafter"/>
</dbReference>
<dbReference type="eggNOG" id="COG4409">
    <property type="taxonomic scope" value="Bacteria"/>
</dbReference>
<name>A0A221UW56_9FLAO</name>
<keyword evidence="5" id="KW-0326">Glycosidase</keyword>
<dbReference type="InterPro" id="IPR036278">
    <property type="entry name" value="Sialidase_sf"/>
</dbReference>
<dbReference type="GO" id="GO:0016020">
    <property type="term" value="C:membrane"/>
    <property type="evidence" value="ECO:0007669"/>
    <property type="project" value="TreeGrafter"/>
</dbReference>
<dbReference type="GO" id="GO:0006689">
    <property type="term" value="P:ganglioside catabolic process"/>
    <property type="evidence" value="ECO:0007669"/>
    <property type="project" value="TreeGrafter"/>
</dbReference>
<accession>A0A221UW56</accession>
<dbReference type="EMBL" id="CP022515">
    <property type="protein sequence ID" value="ASO05493.1"/>
    <property type="molecule type" value="Genomic_DNA"/>
</dbReference>
<dbReference type="AlphaFoldDB" id="A0A221UW56"/>
<evidence type="ECO:0000259" key="4">
    <source>
        <dbReference type="Pfam" id="PF13088"/>
    </source>
</evidence>
<dbReference type="InterPro" id="IPR026856">
    <property type="entry name" value="Sialidase_fam"/>
</dbReference>
<dbReference type="GO" id="GO:0005737">
    <property type="term" value="C:cytoplasm"/>
    <property type="evidence" value="ECO:0007669"/>
    <property type="project" value="TreeGrafter"/>
</dbReference>
<dbReference type="STRING" id="616991.GCA_000733925_00349"/>
<dbReference type="EC" id="3.2.1.18" evidence="3"/>